<dbReference type="NCBIfam" id="TIGR01414">
    <property type="entry name" value="autotrans_barl"/>
    <property type="match status" value="1"/>
</dbReference>
<evidence type="ECO:0000313" key="3">
    <source>
        <dbReference type="Proteomes" id="UP000226420"/>
    </source>
</evidence>
<proteinExistence type="predicted"/>
<sequence length="70" mass="7861">VSHEFQKNNDVIINDTERFSNDMSGTVGKYGVGLTAQLDNQWSTYGEINYSNGSHIETPYSGHLGIRYSF</sequence>
<dbReference type="EMBL" id="FOLW01000004">
    <property type="protein sequence ID" value="SFC76457.1"/>
    <property type="molecule type" value="Genomic_DNA"/>
</dbReference>
<protein>
    <submittedName>
        <fullName evidence="2">Outer membrane autotransporter barrel domain-containing protein</fullName>
    </submittedName>
</protein>
<dbReference type="RefSeq" id="WP_217639205.1">
    <property type="nucleotide sequence ID" value="NZ_FOLW01000004.1"/>
</dbReference>
<dbReference type="PRINTS" id="PR01484">
    <property type="entry name" value="PRTACTNFAMLY"/>
</dbReference>
<name>A0AAJ4WAB6_9GAMM</name>
<accession>A0AAJ4WAB6</accession>
<dbReference type="PANTHER" id="PTHR35037">
    <property type="entry name" value="C-TERMINAL REGION OF AIDA-LIKE PROTEIN"/>
    <property type="match status" value="1"/>
</dbReference>
<dbReference type="InterPro" id="IPR003991">
    <property type="entry name" value="Pertactin_virulence_factor"/>
</dbReference>
<dbReference type="InterPro" id="IPR006315">
    <property type="entry name" value="OM_autotransptr_brl_dom"/>
</dbReference>
<dbReference type="InterPro" id="IPR005546">
    <property type="entry name" value="Autotransporte_beta"/>
</dbReference>
<feature type="domain" description="Autotransporter" evidence="1">
    <location>
        <begin position="2"/>
        <end position="48"/>
    </location>
</feature>
<feature type="non-terminal residue" evidence="2">
    <location>
        <position position="1"/>
    </location>
</feature>
<dbReference type="PANTHER" id="PTHR35037:SF7">
    <property type="entry name" value="AUTOTRANSPORTER"/>
    <property type="match status" value="1"/>
</dbReference>
<dbReference type="AlphaFoldDB" id="A0AAJ4WAB6"/>
<dbReference type="Gene3D" id="2.40.128.130">
    <property type="entry name" value="Autotransporter beta-domain"/>
    <property type="match status" value="1"/>
</dbReference>
<dbReference type="Proteomes" id="UP000226420">
    <property type="component" value="Unassembled WGS sequence"/>
</dbReference>
<organism evidence="2 3">
    <name type="scientific">Pragia fontium DSM 5563 = ATCC 49100</name>
    <dbReference type="NCBI Taxonomy" id="1122977"/>
    <lineage>
        <taxon>Bacteria</taxon>
        <taxon>Pseudomonadati</taxon>
        <taxon>Pseudomonadota</taxon>
        <taxon>Gammaproteobacteria</taxon>
        <taxon>Enterobacterales</taxon>
        <taxon>Budviciaceae</taxon>
        <taxon>Pragia</taxon>
    </lineage>
</organism>
<dbReference type="GO" id="GO:0019867">
    <property type="term" value="C:outer membrane"/>
    <property type="evidence" value="ECO:0007669"/>
    <property type="project" value="InterPro"/>
</dbReference>
<comment type="caution">
    <text evidence="2">The sequence shown here is derived from an EMBL/GenBank/DDBJ whole genome shotgun (WGS) entry which is preliminary data.</text>
</comment>
<dbReference type="InterPro" id="IPR051551">
    <property type="entry name" value="Autotransporter_adhesion"/>
</dbReference>
<evidence type="ECO:0000259" key="1">
    <source>
        <dbReference type="Pfam" id="PF03797"/>
    </source>
</evidence>
<evidence type="ECO:0000313" key="2">
    <source>
        <dbReference type="EMBL" id="SFC76457.1"/>
    </source>
</evidence>
<dbReference type="Pfam" id="PF03797">
    <property type="entry name" value="Autotransporter"/>
    <property type="match status" value="1"/>
</dbReference>
<reference evidence="2 3" key="1">
    <citation type="submission" date="2016-10" db="EMBL/GenBank/DDBJ databases">
        <authorList>
            <person name="Varghese N."/>
            <person name="Submissions S."/>
        </authorList>
    </citation>
    <scope>NUCLEOTIDE SEQUENCE [LARGE SCALE GENOMIC DNA]</scope>
    <source>
        <strain evidence="2 3">DSM 5563</strain>
    </source>
</reference>
<dbReference type="InterPro" id="IPR036709">
    <property type="entry name" value="Autotransporte_beta_dom_sf"/>
</dbReference>
<gene>
    <name evidence="2" type="ORF">SAMN02745723_10464</name>
</gene>
<dbReference type="SUPFAM" id="SSF103515">
    <property type="entry name" value="Autotransporter"/>
    <property type="match status" value="1"/>
</dbReference>